<name>A0ABV9QUF0_9GAMM</name>
<feature type="transmembrane region" description="Helical" evidence="1">
    <location>
        <begin position="98"/>
        <end position="118"/>
    </location>
</feature>
<dbReference type="Proteomes" id="UP001595886">
    <property type="component" value="Unassembled WGS sequence"/>
</dbReference>
<feature type="transmembrane region" description="Helical" evidence="1">
    <location>
        <begin position="29"/>
        <end position="52"/>
    </location>
</feature>
<protein>
    <submittedName>
        <fullName evidence="2">Uncharacterized protein</fullName>
    </submittedName>
</protein>
<evidence type="ECO:0000256" key="1">
    <source>
        <dbReference type="SAM" id="Phobius"/>
    </source>
</evidence>
<comment type="caution">
    <text evidence="2">The sequence shown here is derived from an EMBL/GenBank/DDBJ whole genome shotgun (WGS) entry which is preliminary data.</text>
</comment>
<sequence length="167" mass="17242">MNASSAAPEPIAASAPVARPRYPGVVSGWLIADLLLCVFNAGLALLGLSLLLDGDPGPLPLSTALAETAIHAGIAAFGIPGNALLLRYRPGGAMLAKIALLFVGAGVAVSLYELPLRLADPEATCPPETMVAGAVVGLFCRITLNLVYFGMLRRAARFLDRLPSPAR</sequence>
<feature type="transmembrane region" description="Helical" evidence="1">
    <location>
        <begin position="130"/>
        <end position="151"/>
    </location>
</feature>
<keyword evidence="1" id="KW-0812">Transmembrane</keyword>
<accession>A0ABV9QUF0</accession>
<proteinExistence type="predicted"/>
<feature type="transmembrane region" description="Helical" evidence="1">
    <location>
        <begin position="64"/>
        <end position="86"/>
    </location>
</feature>
<evidence type="ECO:0000313" key="3">
    <source>
        <dbReference type="Proteomes" id="UP001595886"/>
    </source>
</evidence>
<keyword evidence="1" id="KW-0472">Membrane</keyword>
<reference evidence="3" key="1">
    <citation type="journal article" date="2019" name="Int. J. Syst. Evol. Microbiol.">
        <title>The Global Catalogue of Microorganisms (GCM) 10K type strain sequencing project: providing services to taxonomists for standard genome sequencing and annotation.</title>
        <authorList>
            <consortium name="The Broad Institute Genomics Platform"/>
            <consortium name="The Broad Institute Genome Sequencing Center for Infectious Disease"/>
            <person name="Wu L."/>
            <person name="Ma J."/>
        </authorList>
    </citation>
    <scope>NUCLEOTIDE SEQUENCE [LARGE SCALE GENOMIC DNA]</scope>
    <source>
        <strain evidence="3">CCUG 30340</strain>
    </source>
</reference>
<evidence type="ECO:0000313" key="2">
    <source>
        <dbReference type="EMBL" id="MFC4820973.1"/>
    </source>
</evidence>
<dbReference type="RefSeq" id="WP_380021157.1">
    <property type="nucleotide sequence ID" value="NZ_JBHSHD010000008.1"/>
</dbReference>
<dbReference type="EMBL" id="JBHSHD010000008">
    <property type="protein sequence ID" value="MFC4820973.1"/>
    <property type="molecule type" value="Genomic_DNA"/>
</dbReference>
<keyword evidence="1" id="KW-1133">Transmembrane helix</keyword>
<gene>
    <name evidence="2" type="ORF">ACFO6Q_11600</name>
</gene>
<organism evidence="2 3">
    <name type="scientific">Dokdonella ginsengisoli</name>
    <dbReference type="NCBI Taxonomy" id="363846"/>
    <lineage>
        <taxon>Bacteria</taxon>
        <taxon>Pseudomonadati</taxon>
        <taxon>Pseudomonadota</taxon>
        <taxon>Gammaproteobacteria</taxon>
        <taxon>Lysobacterales</taxon>
        <taxon>Rhodanobacteraceae</taxon>
        <taxon>Dokdonella</taxon>
    </lineage>
</organism>
<keyword evidence="3" id="KW-1185">Reference proteome</keyword>